<dbReference type="Gene3D" id="1.10.40.110">
    <property type="match status" value="1"/>
</dbReference>
<feature type="region of interest" description="Disordered" evidence="1">
    <location>
        <begin position="1"/>
        <end position="20"/>
    </location>
</feature>
<reference evidence="4 5" key="1">
    <citation type="submission" date="2017-09" db="EMBL/GenBank/DDBJ databases">
        <title>The Catabolism of 3,6-Dichlorosalicylic acid is Initiated by the Cytochrome P450 Monooxygenase DsmABC in Rhizorhabdus dicambivorans Ndbn-20.</title>
        <authorList>
            <person name="Na L."/>
        </authorList>
    </citation>
    <scope>NUCLEOTIDE SEQUENCE [LARGE SCALE GENOMIC DNA]</scope>
    <source>
        <strain evidence="4 5">Ndbn-20m</strain>
    </source>
</reference>
<evidence type="ECO:0000256" key="2">
    <source>
        <dbReference type="SAM" id="SignalP"/>
    </source>
</evidence>
<proteinExistence type="predicted"/>
<feature type="chain" id="PRO_5012381657" evidence="2">
    <location>
        <begin position="46"/>
        <end position="260"/>
    </location>
</feature>
<evidence type="ECO:0000313" key="5">
    <source>
        <dbReference type="Proteomes" id="UP000218934"/>
    </source>
</evidence>
<dbReference type="EMBL" id="NWUF01000005">
    <property type="protein sequence ID" value="PCE43015.1"/>
    <property type="molecule type" value="Genomic_DNA"/>
</dbReference>
<name>A0A2A4FXT6_9SPHN</name>
<accession>A0A2A4FXT6</accession>
<dbReference type="Pfam" id="PF13462">
    <property type="entry name" value="Thioredoxin_4"/>
    <property type="match status" value="1"/>
</dbReference>
<keyword evidence="2" id="KW-0732">Signal</keyword>
<evidence type="ECO:0000256" key="1">
    <source>
        <dbReference type="SAM" id="MobiDB-lite"/>
    </source>
</evidence>
<evidence type="ECO:0000259" key="3">
    <source>
        <dbReference type="Pfam" id="PF13462"/>
    </source>
</evidence>
<dbReference type="Proteomes" id="UP000218934">
    <property type="component" value="Unassembled WGS sequence"/>
</dbReference>
<dbReference type="AlphaFoldDB" id="A0A2A4FXT6"/>
<dbReference type="InterPro" id="IPR012336">
    <property type="entry name" value="Thioredoxin-like_fold"/>
</dbReference>
<organism evidence="4 5">
    <name type="scientific">Rhizorhabdus dicambivorans</name>
    <dbReference type="NCBI Taxonomy" id="1850238"/>
    <lineage>
        <taxon>Bacteria</taxon>
        <taxon>Pseudomonadati</taxon>
        <taxon>Pseudomonadota</taxon>
        <taxon>Alphaproteobacteria</taxon>
        <taxon>Sphingomonadales</taxon>
        <taxon>Sphingomonadaceae</taxon>
        <taxon>Rhizorhabdus</taxon>
    </lineage>
</organism>
<dbReference type="GO" id="GO:0016853">
    <property type="term" value="F:isomerase activity"/>
    <property type="evidence" value="ECO:0007669"/>
    <property type="project" value="UniProtKB-KW"/>
</dbReference>
<gene>
    <name evidence="4" type="ORF">COO09_06845</name>
</gene>
<evidence type="ECO:0000313" key="4">
    <source>
        <dbReference type="EMBL" id="PCE43015.1"/>
    </source>
</evidence>
<sequence length="260" mass="28155">MPRIAGRGARRDQRPARRRIRREQEVKSRLLLAALLAALCVPALAAPAAKPKAKATAARNWLTTAGRTAEGAIVIGNPAAKVKLVEYLSMTCSHCAQLSAEALPPLQRDYIARGLVSLEVRHAVRDGYDFAASLLLRCEPPARYLESIEALFATQPQWMQKGAGAAAVPGFDSKSSDEKMLAVARASGFDSFFARRGMSPQAFAACMADEKAQQQLAQMAGNSWERDAIPGTPLILINGKRQEGVHDWADLEPLIRAALK</sequence>
<dbReference type="OrthoDB" id="8478320at2"/>
<keyword evidence="5" id="KW-1185">Reference proteome</keyword>
<feature type="signal peptide" evidence="2">
    <location>
        <begin position="1"/>
        <end position="45"/>
    </location>
</feature>
<dbReference type="SUPFAM" id="SSF52833">
    <property type="entry name" value="Thioredoxin-like"/>
    <property type="match status" value="1"/>
</dbReference>
<feature type="domain" description="Thioredoxin-like fold" evidence="3">
    <location>
        <begin position="69"/>
        <end position="255"/>
    </location>
</feature>
<dbReference type="Gene3D" id="3.40.30.10">
    <property type="entry name" value="Glutaredoxin"/>
    <property type="match status" value="1"/>
</dbReference>
<dbReference type="InterPro" id="IPR036249">
    <property type="entry name" value="Thioredoxin-like_sf"/>
</dbReference>
<keyword evidence="4" id="KW-0413">Isomerase</keyword>
<protein>
    <submittedName>
        <fullName evidence="4">Protein-disulfide isomerase</fullName>
    </submittedName>
</protein>
<dbReference type="KEGG" id="rdi:CMV14_17060"/>
<comment type="caution">
    <text evidence="4">The sequence shown here is derived from an EMBL/GenBank/DDBJ whole genome shotgun (WGS) entry which is preliminary data.</text>
</comment>